<dbReference type="SUPFAM" id="SSF56112">
    <property type="entry name" value="Protein kinase-like (PK-like)"/>
    <property type="match status" value="1"/>
</dbReference>
<dbReference type="EMBL" id="JBHTJW010000003">
    <property type="protein sequence ID" value="MFD0930726.1"/>
    <property type="molecule type" value="Genomic_DNA"/>
</dbReference>
<comment type="caution">
    <text evidence="1">The sequence shown here is derived from an EMBL/GenBank/DDBJ whole genome shotgun (WGS) entry which is preliminary data.</text>
</comment>
<keyword evidence="2" id="KW-1185">Reference proteome</keyword>
<keyword evidence="1" id="KW-0808">Transferase</keyword>
<dbReference type="InterPro" id="IPR011009">
    <property type="entry name" value="Kinase-like_dom_sf"/>
</dbReference>
<dbReference type="RefSeq" id="WP_379077524.1">
    <property type="nucleotide sequence ID" value="NZ_JBHTJW010000003.1"/>
</dbReference>
<accession>A0ABW3GJE7</accession>
<name>A0ABW3GJE7_9PROT</name>
<sequence length="482" mass="54413">MTLRQLTSPGPIRLEFTMDAQPPLQLDTLVRVLKERRWVLRGTWDGQAIYAKLFAGKEASRYATRDADGVRRMLAAGIRTPALLWQGTLHDGTQLLAALIYAAVPNAVNAAEAYSVEPAEGRYALLALLVEALAAQHVAGLCQTDLHLKNFLLAEGVVWAIDGDGIRQRTLSRKQAHLQLAELISKLQVLDQMQWTQRLLDVYLHARGWPRSLTAAQVLAWGQQMKTREVEHYVTRKIFRTCSDVTWQQTAQSVQAVSTAGGLHPTDLPALEVAMHVGQTLKAGNTCTVGHTQLQDQPVVIKRYNIKNAWHALSRAWRPSRAAASWQNAHRLQYYGMLTPQPMLMYERRYCGLRGRAYFVSAFSPWPDVLTFFQQSRDPALEAQVVEQLVMLCYQWYLLKISHGDLKGSNLQVTDQGQIVVIDLDSMRQHHCAQMALRAHARDLRRLLQNWKPDSSLYNALVDRFKTVYPDHTPLTLAGISI</sequence>
<proteinExistence type="predicted"/>
<dbReference type="Gene3D" id="1.10.510.10">
    <property type="entry name" value="Transferase(Phosphotransferase) domain 1"/>
    <property type="match status" value="1"/>
</dbReference>
<protein>
    <submittedName>
        <fullName evidence="1">Lipopolysaccharide kinase InaA family protein</fullName>
    </submittedName>
</protein>
<evidence type="ECO:0000313" key="2">
    <source>
        <dbReference type="Proteomes" id="UP001597106"/>
    </source>
</evidence>
<dbReference type="Proteomes" id="UP001597106">
    <property type="component" value="Unassembled WGS sequence"/>
</dbReference>
<keyword evidence="1" id="KW-0418">Kinase</keyword>
<gene>
    <name evidence="1" type="ORF">ACFQ1T_13140</name>
</gene>
<dbReference type="GO" id="GO:0016301">
    <property type="term" value="F:kinase activity"/>
    <property type="evidence" value="ECO:0007669"/>
    <property type="project" value="UniProtKB-KW"/>
</dbReference>
<reference evidence="2" key="1">
    <citation type="journal article" date="2019" name="Int. J. Syst. Evol. Microbiol.">
        <title>The Global Catalogue of Microorganisms (GCM) 10K type strain sequencing project: providing services to taxonomists for standard genome sequencing and annotation.</title>
        <authorList>
            <consortium name="The Broad Institute Genomics Platform"/>
            <consortium name="The Broad Institute Genome Sequencing Center for Infectious Disease"/>
            <person name="Wu L."/>
            <person name="Ma J."/>
        </authorList>
    </citation>
    <scope>NUCLEOTIDE SEQUENCE [LARGE SCALE GENOMIC DNA]</scope>
    <source>
        <strain evidence="2">CCUG 59685</strain>
    </source>
</reference>
<evidence type="ECO:0000313" key="1">
    <source>
        <dbReference type="EMBL" id="MFD0930726.1"/>
    </source>
</evidence>
<dbReference type="Pfam" id="PF06293">
    <property type="entry name" value="Kdo"/>
    <property type="match status" value="2"/>
</dbReference>
<organism evidence="1 2">
    <name type="scientific">Methylophilus glucosoxydans</name>
    <dbReference type="NCBI Taxonomy" id="752553"/>
    <lineage>
        <taxon>Bacteria</taxon>
        <taxon>Pseudomonadati</taxon>
        <taxon>Pseudomonadota</taxon>
        <taxon>Betaproteobacteria</taxon>
        <taxon>Nitrosomonadales</taxon>
        <taxon>Methylophilaceae</taxon>
        <taxon>Methylophilus</taxon>
    </lineage>
</organism>